<comment type="caution">
    <text evidence="1">The sequence shown here is derived from an EMBL/GenBank/DDBJ whole genome shotgun (WGS) entry which is preliminary data.</text>
</comment>
<reference evidence="1" key="1">
    <citation type="submission" date="2018-01" db="EMBL/GenBank/DDBJ databases">
        <authorList>
            <person name="Krukenberg V."/>
        </authorList>
    </citation>
    <scope>NUCLEOTIDE SEQUENCE</scope>
    <source>
        <strain evidence="1">E20ANME2</strain>
    </source>
</reference>
<gene>
    <name evidence="1" type="ORF">C4B59_17360</name>
</gene>
<feature type="non-terminal residue" evidence="1">
    <location>
        <position position="268"/>
    </location>
</feature>
<proteinExistence type="predicted"/>
<protein>
    <submittedName>
        <fullName evidence="1">Uncharacterized protein</fullName>
    </submittedName>
</protein>
<dbReference type="EMBL" id="PQXF01000122">
    <property type="protein sequence ID" value="PXF55695.1"/>
    <property type="molecule type" value="Genomic_DNA"/>
</dbReference>
<dbReference type="Proteomes" id="UP000248329">
    <property type="component" value="Unassembled WGS sequence"/>
</dbReference>
<evidence type="ECO:0000313" key="1">
    <source>
        <dbReference type="EMBL" id="PXF55695.1"/>
    </source>
</evidence>
<sequence length="268" mass="30979">MTVMDSGVCYCGRNFPNTELQLIKRLIADNPALSRAALSRLVCNMLDWRRPDGRIKDMSCRVAMIRMQNDGLIQLPSPRHGNSNGKRYLRRTPQAEPEPVPFIAPVNSLTDLCLQQVTDRKESHLWNEYIDRYHYLGYHPLPGAQLRYFVRDGERILALLGFGAAAWKTAPRDRFIGWTSEQRKCRLHLVINNARFLILPWIRSKNLASKILSMATSRISDDWQQRYGYRPVMAETFVEIPRFHGTCYKAANWICLGKTKGRGKLEKQ</sequence>
<name>A0AC61KXQ4_9EURY</name>
<organism evidence="1 2">
    <name type="scientific">Candidatus Methanogaster sp</name>
    <dbReference type="NCBI Taxonomy" id="3386292"/>
    <lineage>
        <taxon>Archaea</taxon>
        <taxon>Methanobacteriati</taxon>
        <taxon>Methanobacteriota</taxon>
        <taxon>Stenosarchaea group</taxon>
        <taxon>Methanomicrobia</taxon>
        <taxon>Methanosarcinales</taxon>
        <taxon>ANME-2 cluster</taxon>
        <taxon>Candidatus Methanogasteraceae</taxon>
        <taxon>Candidatus Methanogaster</taxon>
    </lineage>
</organism>
<accession>A0AC61KXQ4</accession>
<evidence type="ECO:0000313" key="2">
    <source>
        <dbReference type="Proteomes" id="UP000248329"/>
    </source>
</evidence>